<evidence type="ECO:0000256" key="5">
    <source>
        <dbReference type="SAM" id="MobiDB-lite"/>
    </source>
</evidence>
<dbReference type="InterPro" id="IPR001680">
    <property type="entry name" value="WD40_rpt"/>
</dbReference>
<dbReference type="InterPro" id="IPR015943">
    <property type="entry name" value="WD40/YVTN_repeat-like_dom_sf"/>
</dbReference>
<accession>A0A8C9F0L6</accession>
<evidence type="ECO:0000256" key="4">
    <source>
        <dbReference type="SAM" id="Coils"/>
    </source>
</evidence>
<reference evidence="6" key="2">
    <citation type="submission" date="2025-09" db="UniProtKB">
        <authorList>
            <consortium name="Ensembl"/>
        </authorList>
    </citation>
    <scope>IDENTIFICATION</scope>
</reference>
<dbReference type="PROSITE" id="PS50082">
    <property type="entry name" value="WD_REPEATS_2"/>
    <property type="match status" value="2"/>
</dbReference>
<dbReference type="AlphaFoldDB" id="A0A8C9F0L6"/>
<feature type="compositionally biased region" description="Gly residues" evidence="5">
    <location>
        <begin position="99"/>
        <end position="110"/>
    </location>
</feature>
<feature type="repeat" description="WD" evidence="3">
    <location>
        <begin position="361"/>
        <end position="402"/>
    </location>
</feature>
<feature type="region of interest" description="Disordered" evidence="5">
    <location>
        <begin position="53"/>
        <end position="126"/>
    </location>
</feature>
<keyword evidence="1 3" id="KW-0853">WD repeat</keyword>
<dbReference type="SUPFAM" id="SSF81383">
    <property type="entry name" value="F-box domain"/>
    <property type="match status" value="1"/>
</dbReference>
<dbReference type="Gene3D" id="2.130.10.10">
    <property type="entry name" value="YVTN repeat-like/Quinoprotein amine dehydrogenase"/>
    <property type="match status" value="1"/>
</dbReference>
<evidence type="ECO:0000313" key="6">
    <source>
        <dbReference type="Ensembl" id="ENSPSTP00000008426.1"/>
    </source>
</evidence>
<evidence type="ECO:0000256" key="2">
    <source>
        <dbReference type="ARBA" id="ARBA00022737"/>
    </source>
</evidence>
<proteinExistence type="predicted"/>
<evidence type="ECO:0008006" key="8">
    <source>
        <dbReference type="Google" id="ProtNLM"/>
    </source>
</evidence>
<name>A0A8C9F0L6_PAVCR</name>
<dbReference type="SMART" id="SM00320">
    <property type="entry name" value="WD40"/>
    <property type="match status" value="6"/>
</dbReference>
<dbReference type="InterPro" id="IPR036322">
    <property type="entry name" value="WD40_repeat_dom_sf"/>
</dbReference>
<dbReference type="Proteomes" id="UP000694428">
    <property type="component" value="Unplaced"/>
</dbReference>
<dbReference type="PROSITE" id="PS50294">
    <property type="entry name" value="WD_REPEATS_REGION"/>
    <property type="match status" value="1"/>
</dbReference>
<evidence type="ECO:0000313" key="7">
    <source>
        <dbReference type="Proteomes" id="UP000694428"/>
    </source>
</evidence>
<dbReference type="Gene3D" id="1.20.1280.50">
    <property type="match status" value="1"/>
</dbReference>
<feature type="compositionally biased region" description="Low complexity" evidence="5">
    <location>
        <begin position="81"/>
        <end position="98"/>
    </location>
</feature>
<protein>
    <recommendedName>
        <fullName evidence="8">F-box and WD repeat domain containing 10</fullName>
    </recommendedName>
</protein>
<keyword evidence="7" id="KW-1185">Reference proteome</keyword>
<dbReference type="InterPro" id="IPR036047">
    <property type="entry name" value="F-box-like_dom_sf"/>
</dbReference>
<dbReference type="InterPro" id="IPR051075">
    <property type="entry name" value="SCF_subunit_WD-repeat"/>
</dbReference>
<keyword evidence="4" id="KW-0175">Coiled coil</keyword>
<dbReference type="Ensembl" id="ENSPSTT00000008842.1">
    <property type="protein sequence ID" value="ENSPSTP00000008426.1"/>
    <property type="gene ID" value="ENSPSTG00000005936.1"/>
</dbReference>
<dbReference type="Pfam" id="PF00400">
    <property type="entry name" value="WD40"/>
    <property type="match status" value="3"/>
</dbReference>
<dbReference type="CDD" id="cd00200">
    <property type="entry name" value="WD40"/>
    <property type="match status" value="1"/>
</dbReference>
<dbReference type="PANTHER" id="PTHR19872">
    <property type="entry name" value="UBIQUITIN LIGASE SPECIFICITY FACTOR/HREP PROTEIN"/>
    <property type="match status" value="1"/>
</dbReference>
<organism evidence="6 7">
    <name type="scientific">Pavo cristatus</name>
    <name type="common">Indian peafowl</name>
    <name type="synonym">Blue peafowl</name>
    <dbReference type="NCBI Taxonomy" id="9049"/>
    <lineage>
        <taxon>Eukaryota</taxon>
        <taxon>Metazoa</taxon>
        <taxon>Chordata</taxon>
        <taxon>Craniata</taxon>
        <taxon>Vertebrata</taxon>
        <taxon>Euteleostomi</taxon>
        <taxon>Archelosauria</taxon>
        <taxon>Archosauria</taxon>
        <taxon>Dinosauria</taxon>
        <taxon>Saurischia</taxon>
        <taxon>Theropoda</taxon>
        <taxon>Coelurosauria</taxon>
        <taxon>Aves</taxon>
        <taxon>Neognathae</taxon>
        <taxon>Galloanserae</taxon>
        <taxon>Galliformes</taxon>
        <taxon>Phasianidae</taxon>
        <taxon>Phasianinae</taxon>
        <taxon>Pavo</taxon>
    </lineage>
</organism>
<evidence type="ECO:0000256" key="3">
    <source>
        <dbReference type="PROSITE-ProRule" id="PRU00221"/>
    </source>
</evidence>
<evidence type="ECO:0000256" key="1">
    <source>
        <dbReference type="ARBA" id="ARBA00022574"/>
    </source>
</evidence>
<keyword evidence="2" id="KW-0677">Repeat</keyword>
<feature type="coiled-coil region" evidence="4">
    <location>
        <begin position="280"/>
        <end position="307"/>
    </location>
</feature>
<feature type="repeat" description="WD" evidence="3">
    <location>
        <begin position="403"/>
        <end position="442"/>
    </location>
</feature>
<dbReference type="SUPFAM" id="SSF50978">
    <property type="entry name" value="WD40 repeat-like"/>
    <property type="match status" value="1"/>
</dbReference>
<reference evidence="6" key="1">
    <citation type="submission" date="2025-08" db="UniProtKB">
        <authorList>
            <consortium name="Ensembl"/>
        </authorList>
    </citation>
    <scope>IDENTIFICATION</scope>
</reference>
<dbReference type="CDD" id="cd22136">
    <property type="entry name" value="F-box_FBXW10"/>
    <property type="match status" value="1"/>
</dbReference>
<dbReference type="PANTHER" id="PTHR19872:SF7">
    <property type="entry name" value="F-BOX AND WD REPEAT DOMAIN CONTAINING PROTEIN 10B-RELATED"/>
    <property type="match status" value="1"/>
</dbReference>
<sequence length="984" mass="106689">MMVGSAGFAVSQENNAVEELEPRFPPCAGVLQPTGSGHSTALAVRCLCPPRTGQPSLLLGPPPHRTDDARSTGPARRGSPAARGGVTAARAGRPRMAAGRGGGFGPGLGTERGREAAGSGGTEPLLRAGGQAPAVRFCPPASSCPIPEGPGAEVASPTASSAHGDVPPCPTALPSLSHVTYKDFIRCLPVHLSWYILGLLDSKSLKTCANVSRYWAFLAKEVEKEHVCQKAVQKKILYLQGLCPRRAVSNYAKIVNVPIPQLNEKGCVIKVRDHSSGSETKDKKEEENNLQAAYRDLQTDTIQLEERNVFCGSYSIHVLTDRSDPNRVIHYAGGDLVAIGSADRKVRIFNVLAMREVPPLLSGHAGSIKALLLDEKKGLVLSTSCDLSIRCWNIYSGACMKIFTGHCRTITCLDLHDKKFVSGGKDGMVKVWNLDSGLCLKTLKHSNIVYAVKMDGTHVVSGCDRGLVKVWHAGTGTLLKILEGHLGPVRCLSFDQWHLVSGSSDGYALGWSMVGDLKRCLTAFRHPKAVLSLELLYLRVVSSCADGKIRVFNCLTGSCLRVLVGSSRGDPVSFCAAKNRMVINAPSSLLMFQFEDVMWDYTLGAEREVVWKEKQESCPLGSALTPSQQTKSHIASQMCRLTLETRALCNELIKPAASQQREHLLGSKRSSHVQAEQQELFAPGNHQPHPFALGQPAKASSVRNLADGTSEYGTSVLAHADGEREERKSSLSSYKFLLTVSRLQKSGKPSFVRSTTKHSAATGKASECLLHQQQKRQIYITPLQQKRDLMAQLQRARSHSDSLTVKRISVPFETKMLRLKLKNSLHGPTVNSSIPAPCIVRLKTCGALLQGKKAHGAHSRGTSLPEDRVQHSGRCTASERIKSTHAMIPQVKNEAVCRGQKPFCPYDADPSQADSGFRLLTGQQKEARAAAAVAQCQANQAELLEDHQRARKKAWLRKTKGLPTVSFTKEGKIVAPELGLNTFI</sequence>